<feature type="compositionally biased region" description="Basic and acidic residues" evidence="1">
    <location>
        <begin position="1"/>
        <end position="19"/>
    </location>
</feature>
<sequence>MAKEKFYATEQVPEEKSPEYDSESDSMGDAIREPSDVDQDPKEEFLVEYKEETQLQVQDIQLEAGM</sequence>
<evidence type="ECO:0000313" key="2">
    <source>
        <dbReference type="EMBL" id="MBW0587068.1"/>
    </source>
</evidence>
<dbReference type="EMBL" id="AVOT02125822">
    <property type="protein sequence ID" value="MBW0587068.1"/>
    <property type="molecule type" value="Genomic_DNA"/>
</dbReference>
<accession>A0A9Q3KRZ7</accession>
<evidence type="ECO:0000313" key="3">
    <source>
        <dbReference type="Proteomes" id="UP000765509"/>
    </source>
</evidence>
<proteinExistence type="predicted"/>
<protein>
    <submittedName>
        <fullName evidence="2">Uncharacterized protein</fullName>
    </submittedName>
</protein>
<dbReference type="AlphaFoldDB" id="A0A9Q3KRZ7"/>
<keyword evidence="3" id="KW-1185">Reference proteome</keyword>
<gene>
    <name evidence="2" type="ORF">O181_126783</name>
</gene>
<dbReference type="Proteomes" id="UP000765509">
    <property type="component" value="Unassembled WGS sequence"/>
</dbReference>
<comment type="caution">
    <text evidence="2">The sequence shown here is derived from an EMBL/GenBank/DDBJ whole genome shotgun (WGS) entry which is preliminary data.</text>
</comment>
<organism evidence="2 3">
    <name type="scientific">Austropuccinia psidii MF-1</name>
    <dbReference type="NCBI Taxonomy" id="1389203"/>
    <lineage>
        <taxon>Eukaryota</taxon>
        <taxon>Fungi</taxon>
        <taxon>Dikarya</taxon>
        <taxon>Basidiomycota</taxon>
        <taxon>Pucciniomycotina</taxon>
        <taxon>Pucciniomycetes</taxon>
        <taxon>Pucciniales</taxon>
        <taxon>Sphaerophragmiaceae</taxon>
        <taxon>Austropuccinia</taxon>
    </lineage>
</organism>
<reference evidence="2" key="1">
    <citation type="submission" date="2021-03" db="EMBL/GenBank/DDBJ databases">
        <title>Draft genome sequence of rust myrtle Austropuccinia psidii MF-1, a brazilian biotype.</title>
        <authorList>
            <person name="Quecine M.C."/>
            <person name="Pachon D.M.R."/>
            <person name="Bonatelli M.L."/>
            <person name="Correr F.H."/>
            <person name="Franceschini L.M."/>
            <person name="Leite T.F."/>
            <person name="Margarido G.R.A."/>
            <person name="Almeida C.A."/>
            <person name="Ferrarezi J.A."/>
            <person name="Labate C.A."/>
        </authorList>
    </citation>
    <scope>NUCLEOTIDE SEQUENCE</scope>
    <source>
        <strain evidence="2">MF-1</strain>
    </source>
</reference>
<feature type="compositionally biased region" description="Basic and acidic residues" evidence="1">
    <location>
        <begin position="30"/>
        <end position="40"/>
    </location>
</feature>
<evidence type="ECO:0000256" key="1">
    <source>
        <dbReference type="SAM" id="MobiDB-lite"/>
    </source>
</evidence>
<name>A0A9Q3KRZ7_9BASI</name>
<feature type="region of interest" description="Disordered" evidence="1">
    <location>
        <begin position="1"/>
        <end position="40"/>
    </location>
</feature>